<feature type="signal peptide" evidence="1">
    <location>
        <begin position="1"/>
        <end position="29"/>
    </location>
</feature>
<feature type="chain" id="PRO_5017709705" evidence="1">
    <location>
        <begin position="30"/>
        <end position="246"/>
    </location>
</feature>
<sequence>MNLKNKMVVASLVASLALLSLNISNPVHAAQKTEKGSSLVSVRDTLVNQYQIVSSRITLNKVNGYVQVDGLDVFKPKSTIKGRSYDTVDALKAVGEKESIRHPLTFVLVHGAWADSSYFNGVAEALRDMGYAVYTPEYAGHGANAAQNVTHEQITTSVVDYIKEKNLHDIVLLGHSFGGTVVEKAAEQIPDRIKRLVFFDAFVPQDGESVVDQFPAPIQELFKQLRSTSTDDTIALPFPIFRDTLA</sequence>
<keyword evidence="1" id="KW-0732">Signal</keyword>
<protein>
    <submittedName>
        <fullName evidence="3">Serine aminopeptidase S33 family</fullName>
    </submittedName>
</protein>
<evidence type="ECO:0000256" key="1">
    <source>
        <dbReference type="SAM" id="SignalP"/>
    </source>
</evidence>
<gene>
    <name evidence="3" type="ORF">DFP95_14319</name>
</gene>
<evidence type="ECO:0000259" key="2">
    <source>
        <dbReference type="Pfam" id="PF12697"/>
    </source>
</evidence>
<feature type="domain" description="AB hydrolase-1" evidence="2">
    <location>
        <begin position="106"/>
        <end position="223"/>
    </location>
</feature>
<dbReference type="Pfam" id="PF12697">
    <property type="entry name" value="Abhydrolase_6"/>
    <property type="match status" value="1"/>
</dbReference>
<reference evidence="3 4" key="1">
    <citation type="submission" date="2018-07" db="EMBL/GenBank/DDBJ databases">
        <title>Genomic Encyclopedia of Type Strains, Phase III (KMG-III): the genomes of soil and plant-associated and newly described type strains.</title>
        <authorList>
            <person name="Whitman W."/>
        </authorList>
    </citation>
    <scope>NUCLEOTIDE SEQUENCE [LARGE SCALE GENOMIC DNA]</scope>
    <source>
        <strain evidence="3 4">CECT 8236</strain>
    </source>
</reference>
<keyword evidence="3" id="KW-0378">Hydrolase</keyword>
<name>A0A3D9HNZ2_9BACL</name>
<dbReference type="AlphaFoldDB" id="A0A3D9HNZ2"/>
<dbReference type="Proteomes" id="UP000256869">
    <property type="component" value="Unassembled WGS sequence"/>
</dbReference>
<dbReference type="InterPro" id="IPR029058">
    <property type="entry name" value="AB_hydrolase_fold"/>
</dbReference>
<keyword evidence="4" id="KW-1185">Reference proteome</keyword>
<comment type="caution">
    <text evidence="3">The sequence shown here is derived from an EMBL/GenBank/DDBJ whole genome shotgun (WGS) entry which is preliminary data.</text>
</comment>
<dbReference type="RefSeq" id="WP_245988033.1">
    <property type="nucleotide sequence ID" value="NZ_QRDY01000043.1"/>
</dbReference>
<organism evidence="3 4">
    <name type="scientific">Cohnella lupini</name>
    <dbReference type="NCBI Taxonomy" id="1294267"/>
    <lineage>
        <taxon>Bacteria</taxon>
        <taxon>Bacillati</taxon>
        <taxon>Bacillota</taxon>
        <taxon>Bacilli</taxon>
        <taxon>Bacillales</taxon>
        <taxon>Paenibacillaceae</taxon>
        <taxon>Cohnella</taxon>
    </lineage>
</organism>
<dbReference type="InterPro" id="IPR000073">
    <property type="entry name" value="AB_hydrolase_1"/>
</dbReference>
<keyword evidence="3" id="KW-0031">Aminopeptidase</keyword>
<feature type="non-terminal residue" evidence="3">
    <location>
        <position position="246"/>
    </location>
</feature>
<dbReference type="GO" id="GO:0004177">
    <property type="term" value="F:aminopeptidase activity"/>
    <property type="evidence" value="ECO:0007669"/>
    <property type="project" value="UniProtKB-KW"/>
</dbReference>
<dbReference type="EMBL" id="QRDY01000043">
    <property type="protein sequence ID" value="RED51202.1"/>
    <property type="molecule type" value="Genomic_DNA"/>
</dbReference>
<evidence type="ECO:0000313" key="4">
    <source>
        <dbReference type="Proteomes" id="UP000256869"/>
    </source>
</evidence>
<dbReference type="InterPro" id="IPR052897">
    <property type="entry name" value="Sec-Metab_Biosynth_Hydrolase"/>
</dbReference>
<dbReference type="SUPFAM" id="SSF53474">
    <property type="entry name" value="alpha/beta-Hydrolases"/>
    <property type="match status" value="1"/>
</dbReference>
<dbReference type="PANTHER" id="PTHR37017:SF11">
    <property type="entry name" value="ESTERASE_LIPASE_THIOESTERASE DOMAIN-CONTAINING PROTEIN"/>
    <property type="match status" value="1"/>
</dbReference>
<accession>A0A3D9HNZ2</accession>
<dbReference type="PANTHER" id="PTHR37017">
    <property type="entry name" value="AB HYDROLASE-1 DOMAIN-CONTAINING PROTEIN-RELATED"/>
    <property type="match status" value="1"/>
</dbReference>
<proteinExistence type="predicted"/>
<dbReference type="PRINTS" id="PR00111">
    <property type="entry name" value="ABHYDROLASE"/>
</dbReference>
<dbReference type="Gene3D" id="3.40.50.1820">
    <property type="entry name" value="alpha/beta hydrolase"/>
    <property type="match status" value="1"/>
</dbReference>
<evidence type="ECO:0000313" key="3">
    <source>
        <dbReference type="EMBL" id="RED51202.1"/>
    </source>
</evidence>
<keyword evidence="3" id="KW-0645">Protease</keyword>